<evidence type="ECO:0000313" key="2">
    <source>
        <dbReference type="Proteomes" id="UP000054776"/>
    </source>
</evidence>
<gene>
    <name evidence="1" type="ORF">T01_3296</name>
</gene>
<accession>A0A0V1BDE2</accession>
<protein>
    <submittedName>
        <fullName evidence="1">Uncharacterized protein</fullName>
    </submittedName>
</protein>
<reference evidence="1 2" key="1">
    <citation type="submission" date="2015-01" db="EMBL/GenBank/DDBJ databases">
        <title>Evolution of Trichinella species and genotypes.</title>
        <authorList>
            <person name="Korhonen P.K."/>
            <person name="Edoardo P."/>
            <person name="Giuseppe L.R."/>
            <person name="Gasser R.B."/>
        </authorList>
    </citation>
    <scope>NUCLEOTIDE SEQUENCE [LARGE SCALE GENOMIC DNA]</scope>
    <source>
        <strain evidence="1">ISS3</strain>
    </source>
</reference>
<dbReference type="InParanoid" id="A0A0V1BDE2"/>
<keyword evidence="2" id="KW-1185">Reference proteome</keyword>
<dbReference type="AlphaFoldDB" id="A0A0V1BDE2"/>
<comment type="caution">
    <text evidence="1">The sequence shown here is derived from an EMBL/GenBank/DDBJ whole genome shotgun (WGS) entry which is preliminary data.</text>
</comment>
<evidence type="ECO:0000313" key="1">
    <source>
        <dbReference type="EMBL" id="KRY35046.1"/>
    </source>
</evidence>
<dbReference type="Proteomes" id="UP000054776">
    <property type="component" value="Unassembled WGS sequence"/>
</dbReference>
<sequence>MNQRNHGRIGGHMMVEEGSDGLRVCLVKSVDCAANNNCLPWGLPFVQSDQAQIQQLQSTA</sequence>
<name>A0A0V1BDE2_TRISP</name>
<proteinExistence type="predicted"/>
<dbReference type="EMBL" id="JYDH01000058">
    <property type="protein sequence ID" value="KRY35046.1"/>
    <property type="molecule type" value="Genomic_DNA"/>
</dbReference>
<organism evidence="1 2">
    <name type="scientific">Trichinella spiralis</name>
    <name type="common">Trichina worm</name>
    <dbReference type="NCBI Taxonomy" id="6334"/>
    <lineage>
        <taxon>Eukaryota</taxon>
        <taxon>Metazoa</taxon>
        <taxon>Ecdysozoa</taxon>
        <taxon>Nematoda</taxon>
        <taxon>Enoplea</taxon>
        <taxon>Dorylaimia</taxon>
        <taxon>Trichinellida</taxon>
        <taxon>Trichinellidae</taxon>
        <taxon>Trichinella</taxon>
    </lineage>
</organism>